<dbReference type="GO" id="GO:0022857">
    <property type="term" value="F:transmembrane transporter activity"/>
    <property type="evidence" value="ECO:0007669"/>
    <property type="project" value="InterPro"/>
</dbReference>
<evidence type="ECO:0000256" key="2">
    <source>
        <dbReference type="ARBA" id="ARBA00022692"/>
    </source>
</evidence>
<dbReference type="GO" id="GO:0016020">
    <property type="term" value="C:membrane"/>
    <property type="evidence" value="ECO:0007669"/>
    <property type="project" value="UniProtKB-SubCell"/>
</dbReference>
<dbReference type="PANTHER" id="PTHR24064">
    <property type="entry name" value="SOLUTE CARRIER FAMILY 22 MEMBER"/>
    <property type="match status" value="1"/>
</dbReference>
<comment type="subcellular location">
    <subcellularLocation>
        <location evidence="1">Membrane</location>
        <topology evidence="1">Multi-pass membrane protein</topology>
    </subcellularLocation>
</comment>
<dbReference type="Gene3D" id="1.20.1250.20">
    <property type="entry name" value="MFS general substrate transporter like domains"/>
    <property type="match status" value="1"/>
</dbReference>
<dbReference type="InterPro" id="IPR036259">
    <property type="entry name" value="MFS_trans_sf"/>
</dbReference>
<dbReference type="SUPFAM" id="SSF103473">
    <property type="entry name" value="MFS general substrate transporter"/>
    <property type="match status" value="1"/>
</dbReference>
<evidence type="ECO:0000256" key="4">
    <source>
        <dbReference type="ARBA" id="ARBA00023136"/>
    </source>
</evidence>
<feature type="domain" description="Major facilitator superfamily (MFS) profile" evidence="7">
    <location>
        <begin position="248"/>
        <end position="684"/>
    </location>
</feature>
<name>A0A0B6ZY51_9EUPU</name>
<proteinExistence type="predicted"/>
<evidence type="ECO:0000256" key="3">
    <source>
        <dbReference type="ARBA" id="ARBA00022989"/>
    </source>
</evidence>
<evidence type="ECO:0000313" key="8">
    <source>
        <dbReference type="EMBL" id="CEK73463.1"/>
    </source>
</evidence>
<evidence type="ECO:0000259" key="7">
    <source>
        <dbReference type="PROSITE" id="PS50850"/>
    </source>
</evidence>
<dbReference type="InterPro" id="IPR005828">
    <property type="entry name" value="MFS_sugar_transport-like"/>
</dbReference>
<evidence type="ECO:0000256" key="6">
    <source>
        <dbReference type="SAM" id="Phobius"/>
    </source>
</evidence>
<dbReference type="PROSITE" id="PS50850">
    <property type="entry name" value="MFS"/>
    <property type="match status" value="1"/>
</dbReference>
<dbReference type="AlphaFoldDB" id="A0A0B6ZY51"/>
<feature type="transmembrane region" description="Helical" evidence="6">
    <location>
        <begin position="568"/>
        <end position="588"/>
    </location>
</feature>
<dbReference type="CDD" id="cd17317">
    <property type="entry name" value="MFS_SLC22"/>
    <property type="match status" value="1"/>
</dbReference>
<feature type="region of interest" description="Disordered" evidence="5">
    <location>
        <begin position="1"/>
        <end position="32"/>
    </location>
</feature>
<gene>
    <name evidence="8" type="primary">ORF86886</name>
</gene>
<dbReference type="Pfam" id="PF00083">
    <property type="entry name" value="Sugar_tr"/>
    <property type="match status" value="1"/>
</dbReference>
<reference evidence="8" key="1">
    <citation type="submission" date="2014-12" db="EMBL/GenBank/DDBJ databases">
        <title>Insight into the proteome of Arion vulgaris.</title>
        <authorList>
            <person name="Aradska J."/>
            <person name="Bulat T."/>
            <person name="Smidak R."/>
            <person name="Sarate P."/>
            <person name="Gangsoo J."/>
            <person name="Sialana F."/>
            <person name="Bilban M."/>
            <person name="Lubec G."/>
        </authorList>
    </citation>
    <scope>NUCLEOTIDE SEQUENCE</scope>
    <source>
        <tissue evidence="8">Skin</tissue>
    </source>
</reference>
<keyword evidence="4 6" id="KW-0472">Membrane</keyword>
<sequence length="726" mass="80980">MEDFKAPISSYSEEGYHPLQNYEDDESSSNNDVEEFSLEELSAGDNSQHIGDDNTEVNIVTNRSDGVTSNIELTTDLIVNNESSDYSDFTLVSQIFVENCDENINLLSLREDVVLDSEDIGSVLYRDKIDLNNSKDIIEDDTLKSLVNGENEKKNGQKHFETSESTTHVGFEAVLVELGNPGKFFCIQYCLIMLTTYILTSTVLIYVFTGYEPEHSCQKVENETSFLSKYELLNSSTYELHYGKCDITVTSNTSGVVETVATFGCLEGHDYKGYKHISFVAEWDLVCDNVGLKELVQTMLMVGQTVGGVIFTSLADKFGRRPTFLLCNLLLLGSSLGAAYAPNIYVLIVFRFLCGPFQMGVGLISYTLMMELVTAKHRQLAGVLAGLKWSFTVMLLALIAYLMRDESWRTVQMVAALFACNVFLGPFIYESPRWLIANKRYDQALVIIKKACQTNGKDYEKVKAVFNRCIVSQQDDSDQDKSTVSVTDNKVERYSLLDIVRHKTLLISALIMFFVWITCSTTYYGLYLTSSNLAGNRHLNFFLLGVADLPADILNLFLFTYFGRKPVIMGWFFTAGSGLFVATMLRTFGSTMVTSILSTFFSMIGKLGIGASFNGVFMYTPELFPTNLRSAGLGVCSSVARVGSMASPYSQALADVILWGPGLVFSCMCFLSAIMFIKLPETRGQPMPSTIKDMKQRSTGHRKIKHTGEDKEEIHFLDPKESSSVV</sequence>
<feature type="transmembrane region" description="Helical" evidence="6">
    <location>
        <begin position="656"/>
        <end position="677"/>
    </location>
</feature>
<feature type="compositionally biased region" description="Basic and acidic residues" evidence="5">
    <location>
        <begin position="706"/>
        <end position="726"/>
    </location>
</feature>
<dbReference type="EMBL" id="HACG01026598">
    <property type="protein sequence ID" value="CEK73463.1"/>
    <property type="molecule type" value="Transcribed_RNA"/>
</dbReference>
<feature type="region of interest" description="Disordered" evidence="5">
    <location>
        <begin position="687"/>
        <end position="726"/>
    </location>
</feature>
<feature type="transmembrane region" description="Helical" evidence="6">
    <location>
        <begin position="600"/>
        <end position="619"/>
    </location>
</feature>
<feature type="transmembrane region" description="Helical" evidence="6">
    <location>
        <begin position="348"/>
        <end position="368"/>
    </location>
</feature>
<keyword evidence="2 6" id="KW-0812">Transmembrane</keyword>
<evidence type="ECO:0000256" key="5">
    <source>
        <dbReference type="SAM" id="MobiDB-lite"/>
    </source>
</evidence>
<feature type="transmembrane region" description="Helical" evidence="6">
    <location>
        <begin position="539"/>
        <end position="561"/>
    </location>
</feature>
<evidence type="ECO:0000256" key="1">
    <source>
        <dbReference type="ARBA" id="ARBA00004141"/>
    </source>
</evidence>
<feature type="transmembrane region" description="Helical" evidence="6">
    <location>
        <begin position="191"/>
        <end position="209"/>
    </location>
</feature>
<keyword evidence="3 6" id="KW-1133">Transmembrane helix</keyword>
<accession>A0A0B6ZY51</accession>
<feature type="transmembrane region" description="Helical" evidence="6">
    <location>
        <begin position="380"/>
        <end position="403"/>
    </location>
</feature>
<feature type="compositionally biased region" description="Acidic residues" evidence="5">
    <location>
        <begin position="22"/>
        <end position="32"/>
    </location>
</feature>
<dbReference type="InterPro" id="IPR020846">
    <property type="entry name" value="MFS_dom"/>
</dbReference>
<organism evidence="8">
    <name type="scientific">Arion vulgaris</name>
    <dbReference type="NCBI Taxonomy" id="1028688"/>
    <lineage>
        <taxon>Eukaryota</taxon>
        <taxon>Metazoa</taxon>
        <taxon>Spiralia</taxon>
        <taxon>Lophotrochozoa</taxon>
        <taxon>Mollusca</taxon>
        <taxon>Gastropoda</taxon>
        <taxon>Heterobranchia</taxon>
        <taxon>Euthyneura</taxon>
        <taxon>Panpulmonata</taxon>
        <taxon>Eupulmonata</taxon>
        <taxon>Stylommatophora</taxon>
        <taxon>Helicina</taxon>
        <taxon>Arionoidea</taxon>
        <taxon>Arionidae</taxon>
        <taxon>Arion</taxon>
    </lineage>
</organism>
<feature type="transmembrane region" description="Helical" evidence="6">
    <location>
        <begin position="409"/>
        <end position="429"/>
    </location>
</feature>
<feature type="transmembrane region" description="Helical" evidence="6">
    <location>
        <begin position="505"/>
        <end position="527"/>
    </location>
</feature>
<protein>
    <recommendedName>
        <fullName evidence="7">Major facilitator superfamily (MFS) profile domain-containing protein</fullName>
    </recommendedName>
</protein>